<dbReference type="EMBL" id="OB795816">
    <property type="protein sequence ID" value="CAD7432713.1"/>
    <property type="molecule type" value="Genomic_DNA"/>
</dbReference>
<accession>A0A7R9HU12</accession>
<protein>
    <submittedName>
        <fullName evidence="2">Uncharacterized protein</fullName>
    </submittedName>
</protein>
<dbReference type="Gene3D" id="1.20.1740.10">
    <property type="entry name" value="Amino acid/polyamine transporter I"/>
    <property type="match status" value="1"/>
</dbReference>
<sequence length="140" mass="15997">MGRSRFESRSVVLTFVNCWDVKWATRVQDVFTYAKLLALFIIIITGIVQLCKVNELGTGQLQSSSFLIRGMDKRRKGAQLNPYYQTMAASWGPPLTNVHCQTALNERQFNLGYNHNGCKLVRLRSRWMQECATAFTLDVS</sequence>
<dbReference type="PANTHER" id="PTHR11785">
    <property type="entry name" value="AMINO ACID TRANSPORTER"/>
    <property type="match status" value="1"/>
</dbReference>
<name>A0A7R9HU12_9NEOP</name>
<dbReference type="AlphaFoldDB" id="A0A7R9HU12"/>
<evidence type="ECO:0000256" key="1">
    <source>
        <dbReference type="SAM" id="Phobius"/>
    </source>
</evidence>
<reference evidence="2" key="1">
    <citation type="submission" date="2020-11" db="EMBL/GenBank/DDBJ databases">
        <authorList>
            <person name="Tran Van P."/>
        </authorList>
    </citation>
    <scope>NUCLEOTIDE SEQUENCE</scope>
</reference>
<gene>
    <name evidence="2" type="ORF">TMSB3V08_LOCUS9417</name>
</gene>
<evidence type="ECO:0000313" key="2">
    <source>
        <dbReference type="EMBL" id="CAD7432713.1"/>
    </source>
</evidence>
<keyword evidence="1" id="KW-0472">Membrane</keyword>
<dbReference type="PANTHER" id="PTHR11785:SF531">
    <property type="entry name" value="LARGE NEUTRAL AMINO ACIDS TRANSPORTER SMALL SUBUNIT 1"/>
    <property type="match status" value="1"/>
</dbReference>
<dbReference type="GO" id="GO:0015179">
    <property type="term" value="F:L-amino acid transmembrane transporter activity"/>
    <property type="evidence" value="ECO:0007669"/>
    <property type="project" value="TreeGrafter"/>
</dbReference>
<feature type="transmembrane region" description="Helical" evidence="1">
    <location>
        <begin position="30"/>
        <end position="50"/>
    </location>
</feature>
<keyword evidence="1" id="KW-0812">Transmembrane</keyword>
<organism evidence="2">
    <name type="scientific">Timema monikensis</name>
    <dbReference type="NCBI Taxonomy" id="170555"/>
    <lineage>
        <taxon>Eukaryota</taxon>
        <taxon>Metazoa</taxon>
        <taxon>Ecdysozoa</taxon>
        <taxon>Arthropoda</taxon>
        <taxon>Hexapoda</taxon>
        <taxon>Insecta</taxon>
        <taxon>Pterygota</taxon>
        <taxon>Neoptera</taxon>
        <taxon>Polyneoptera</taxon>
        <taxon>Phasmatodea</taxon>
        <taxon>Timematodea</taxon>
        <taxon>Timematoidea</taxon>
        <taxon>Timematidae</taxon>
        <taxon>Timema</taxon>
    </lineage>
</organism>
<proteinExistence type="predicted"/>
<keyword evidence="1" id="KW-1133">Transmembrane helix</keyword>
<dbReference type="InterPro" id="IPR050598">
    <property type="entry name" value="AminoAcid_Transporter"/>
</dbReference>